<dbReference type="Proteomes" id="UP001153714">
    <property type="component" value="Chromosome 8"/>
</dbReference>
<protein>
    <submittedName>
        <fullName evidence="1">Uncharacterized protein</fullName>
    </submittedName>
</protein>
<dbReference type="OrthoDB" id="10262646at2759"/>
<proteinExistence type="predicted"/>
<gene>
    <name evidence="1" type="ORF">DIATSA_LOCUS13149</name>
</gene>
<reference evidence="1" key="1">
    <citation type="submission" date="2021-12" db="EMBL/GenBank/DDBJ databases">
        <authorList>
            <person name="King R."/>
        </authorList>
    </citation>
    <scope>NUCLEOTIDE SEQUENCE</scope>
</reference>
<reference evidence="1" key="2">
    <citation type="submission" date="2022-10" db="EMBL/GenBank/DDBJ databases">
        <authorList>
            <consortium name="ENA_rothamsted_submissions"/>
            <consortium name="culmorum"/>
            <person name="King R."/>
        </authorList>
    </citation>
    <scope>NUCLEOTIDE SEQUENCE</scope>
</reference>
<dbReference type="AlphaFoldDB" id="A0A9N9RFJ4"/>
<accession>A0A9N9RFJ4</accession>
<dbReference type="EMBL" id="OU893339">
    <property type="protein sequence ID" value="CAG9795918.1"/>
    <property type="molecule type" value="Genomic_DNA"/>
</dbReference>
<evidence type="ECO:0000313" key="1">
    <source>
        <dbReference type="EMBL" id="CAG9795918.1"/>
    </source>
</evidence>
<sequence>MNLGLRDSKEKNTISISLSFSVYRIAKKSELIHTARSIWYPPKGDFDKSSYTGVKKTNETHSPRHIVSALENSGVLVDFRRSKVLSSRRNNLRRYTMTMVNVITDSNETRKHLDDRL</sequence>
<organism evidence="1 2">
    <name type="scientific">Diatraea saccharalis</name>
    <name type="common">sugarcane borer</name>
    <dbReference type="NCBI Taxonomy" id="40085"/>
    <lineage>
        <taxon>Eukaryota</taxon>
        <taxon>Metazoa</taxon>
        <taxon>Ecdysozoa</taxon>
        <taxon>Arthropoda</taxon>
        <taxon>Hexapoda</taxon>
        <taxon>Insecta</taxon>
        <taxon>Pterygota</taxon>
        <taxon>Neoptera</taxon>
        <taxon>Endopterygota</taxon>
        <taxon>Lepidoptera</taxon>
        <taxon>Glossata</taxon>
        <taxon>Ditrysia</taxon>
        <taxon>Pyraloidea</taxon>
        <taxon>Crambidae</taxon>
        <taxon>Crambinae</taxon>
        <taxon>Diatraea</taxon>
    </lineage>
</organism>
<evidence type="ECO:0000313" key="2">
    <source>
        <dbReference type="Proteomes" id="UP001153714"/>
    </source>
</evidence>
<name>A0A9N9RFJ4_9NEOP</name>
<keyword evidence="2" id="KW-1185">Reference proteome</keyword>